<dbReference type="GO" id="GO:0016020">
    <property type="term" value="C:membrane"/>
    <property type="evidence" value="ECO:0007669"/>
    <property type="project" value="GOC"/>
</dbReference>
<dbReference type="PANTHER" id="PTHR31302:SF25">
    <property type="entry name" value="PHOSPHOESTERASE"/>
    <property type="match status" value="1"/>
</dbReference>
<dbReference type="GO" id="GO:0046872">
    <property type="term" value="F:metal ion binding"/>
    <property type="evidence" value="ECO:0007669"/>
    <property type="project" value="UniProtKB-KW"/>
</dbReference>
<dbReference type="GO" id="GO:0008758">
    <property type="term" value="F:UDP-2,3-diacylglucosamine hydrolase activity"/>
    <property type="evidence" value="ECO:0007669"/>
    <property type="project" value="TreeGrafter"/>
</dbReference>
<evidence type="ECO:0000256" key="2">
    <source>
        <dbReference type="ARBA" id="ARBA00022723"/>
    </source>
</evidence>
<gene>
    <name evidence="6" type="ORF">CUC15_08415</name>
</gene>
<dbReference type="EMBL" id="CP024848">
    <property type="protein sequence ID" value="AXI08937.1"/>
    <property type="molecule type" value="Genomic_DNA"/>
</dbReference>
<evidence type="ECO:0000259" key="5">
    <source>
        <dbReference type="Pfam" id="PF00149"/>
    </source>
</evidence>
<proteinExistence type="inferred from homology"/>
<dbReference type="PANTHER" id="PTHR31302">
    <property type="entry name" value="TRANSMEMBRANE PROTEIN WITH METALLOPHOSPHOESTERASE DOMAIN-RELATED"/>
    <property type="match status" value="1"/>
</dbReference>
<keyword evidence="2" id="KW-0479">Metal-binding</keyword>
<name>A0A345PG07_9BACI</name>
<dbReference type="KEGG" id="ocn:CUC15_08415"/>
<protein>
    <submittedName>
        <fullName evidence="6">Metallophosphoesterase</fullName>
    </submittedName>
</protein>
<dbReference type="InterPro" id="IPR004843">
    <property type="entry name" value="Calcineurin-like_PHP"/>
</dbReference>
<keyword evidence="7" id="KW-1185">Reference proteome</keyword>
<organism evidence="6 7">
    <name type="scientific">Oceanobacillus zhaokaii</name>
    <dbReference type="NCBI Taxonomy" id="2052660"/>
    <lineage>
        <taxon>Bacteria</taxon>
        <taxon>Bacillati</taxon>
        <taxon>Bacillota</taxon>
        <taxon>Bacilli</taxon>
        <taxon>Bacillales</taxon>
        <taxon>Bacillaceae</taxon>
        <taxon>Oceanobacillus</taxon>
    </lineage>
</organism>
<evidence type="ECO:0000256" key="3">
    <source>
        <dbReference type="ARBA" id="ARBA00022801"/>
    </source>
</evidence>
<keyword evidence="3" id="KW-0378">Hydrolase</keyword>
<evidence type="ECO:0000313" key="7">
    <source>
        <dbReference type="Proteomes" id="UP000253908"/>
    </source>
</evidence>
<evidence type="ECO:0000256" key="1">
    <source>
        <dbReference type="ARBA" id="ARBA00001968"/>
    </source>
</evidence>
<feature type="domain" description="Calcineurin-like phosphoesterase" evidence="5">
    <location>
        <begin position="55"/>
        <end position="220"/>
    </location>
</feature>
<dbReference type="Pfam" id="PF00149">
    <property type="entry name" value="Metallophos"/>
    <property type="match status" value="1"/>
</dbReference>
<sequence>MNRRTFIKKGLGSLIGLIGLSSGTYYYARNIEPNMLHVQQETIISGKIPSGFNNFKIVQFSDTHAGFHYSMEDINELMKKINALRPDLIVFTGDLVDEPNKYDWYPNLIEALSSITADYGKYWIYGNHDHGGYGTDIIHDVMERSNFTLLKNSHTTIQKENERITLAGIDDVMLGSPNLQQALHAANPELFTILLAHEPDYADTTIMYPVDIQLSGHSHGGQVRFPFIGHLYTPAYSEKYVRGKYSLNDDKLNVYVNSGIGTTRLPYRFLCQPELHVYTLQTKV</sequence>
<dbReference type="CDD" id="cd07385">
    <property type="entry name" value="MPP_YkuE_C"/>
    <property type="match status" value="1"/>
</dbReference>
<dbReference type="RefSeq" id="WP_114916231.1">
    <property type="nucleotide sequence ID" value="NZ_CP024848.1"/>
</dbReference>
<dbReference type="InterPro" id="IPR051158">
    <property type="entry name" value="Metallophosphoesterase_sf"/>
</dbReference>
<dbReference type="InterPro" id="IPR029052">
    <property type="entry name" value="Metallo-depent_PP-like"/>
</dbReference>
<dbReference type="Proteomes" id="UP000253908">
    <property type="component" value="Chromosome"/>
</dbReference>
<dbReference type="GO" id="GO:0009245">
    <property type="term" value="P:lipid A biosynthetic process"/>
    <property type="evidence" value="ECO:0007669"/>
    <property type="project" value="TreeGrafter"/>
</dbReference>
<reference evidence="7" key="1">
    <citation type="submission" date="2017-11" db="EMBL/GenBank/DDBJ databases">
        <authorList>
            <person name="Zhu W."/>
        </authorList>
    </citation>
    <scope>NUCLEOTIDE SEQUENCE [LARGE SCALE GENOMIC DNA]</scope>
    <source>
        <strain evidence="7">160</strain>
    </source>
</reference>
<dbReference type="AlphaFoldDB" id="A0A345PG07"/>
<dbReference type="Gene3D" id="3.60.21.10">
    <property type="match status" value="1"/>
</dbReference>
<accession>A0A345PG07</accession>
<evidence type="ECO:0000313" key="6">
    <source>
        <dbReference type="EMBL" id="AXI08937.1"/>
    </source>
</evidence>
<dbReference type="FunFam" id="3.60.21.10:FF:000028">
    <property type="entry name" value="Putative metallophosphoesterase"/>
    <property type="match status" value="1"/>
</dbReference>
<comment type="similarity">
    <text evidence="4">Belongs to the metallophosphoesterase superfamily.</text>
</comment>
<dbReference type="SUPFAM" id="SSF56300">
    <property type="entry name" value="Metallo-dependent phosphatases"/>
    <property type="match status" value="1"/>
</dbReference>
<dbReference type="OrthoDB" id="9780884at2"/>
<comment type="cofactor">
    <cofactor evidence="1">
        <name>a divalent metal cation</name>
        <dbReference type="ChEBI" id="CHEBI:60240"/>
    </cofactor>
</comment>
<evidence type="ECO:0000256" key="4">
    <source>
        <dbReference type="ARBA" id="ARBA00061089"/>
    </source>
</evidence>